<dbReference type="InterPro" id="IPR036388">
    <property type="entry name" value="WH-like_DNA-bd_sf"/>
</dbReference>
<gene>
    <name evidence="5" type="ORF">CLV72_101509</name>
</gene>
<dbReference type="PIRSF" id="PIRSF016838">
    <property type="entry name" value="PafC"/>
    <property type="match status" value="1"/>
</dbReference>
<evidence type="ECO:0000256" key="3">
    <source>
        <dbReference type="ARBA" id="ARBA00023163"/>
    </source>
</evidence>
<dbReference type="InterPro" id="IPR036390">
    <property type="entry name" value="WH_DNA-bd_sf"/>
</dbReference>
<evidence type="ECO:0000313" key="5">
    <source>
        <dbReference type="EMBL" id="PRY01911.1"/>
    </source>
</evidence>
<dbReference type="GO" id="GO:0003677">
    <property type="term" value="F:DNA binding"/>
    <property type="evidence" value="ECO:0007669"/>
    <property type="project" value="UniProtKB-KW"/>
</dbReference>
<evidence type="ECO:0000256" key="2">
    <source>
        <dbReference type="ARBA" id="ARBA00023125"/>
    </source>
</evidence>
<dbReference type="Pfam" id="PF13280">
    <property type="entry name" value="WYL"/>
    <property type="match status" value="1"/>
</dbReference>
<dbReference type="InterPro" id="IPR057727">
    <property type="entry name" value="WCX_dom"/>
</dbReference>
<dbReference type="Pfam" id="PF08279">
    <property type="entry name" value="HTH_11"/>
    <property type="match status" value="1"/>
</dbReference>
<dbReference type="InterPro" id="IPR013196">
    <property type="entry name" value="HTH_11"/>
</dbReference>
<evidence type="ECO:0000256" key="1">
    <source>
        <dbReference type="ARBA" id="ARBA00023015"/>
    </source>
</evidence>
<keyword evidence="2 5" id="KW-0238">DNA-binding</keyword>
<comment type="caution">
    <text evidence="5">The sequence shown here is derived from an EMBL/GenBank/DDBJ whole genome shotgun (WGS) entry which is preliminary data.</text>
</comment>
<dbReference type="SUPFAM" id="SSF46785">
    <property type="entry name" value="Winged helix' DNA-binding domain"/>
    <property type="match status" value="1"/>
</dbReference>
<dbReference type="PROSITE" id="PS52050">
    <property type="entry name" value="WYL"/>
    <property type="match status" value="1"/>
</dbReference>
<sequence>MRPERGRISQVFGHNGRMADASRRMLALLSLLQDGGGWSGEELAERLGVSRRTLRRDVDRLRSLGYPVHTRPGPGGHYRLAAGTALPPLLLDDEEAIAVAVGVRLAARTSAIADVDDSAATRALRKLEQVLPARLRPRVAAAHEGTEIAPDPGAQVPAGLLADLGGAVRRHERVRFTYRDRDGADTRRRAEPYRQVLLRRRWYLLAWDTERADWRSFRLDRVSGLVRTGQYFTPRELPAESAADYLAAAFRARRHRAVLTLHAPAEQVADRLRAQDGVLEPLTDGACRLTAWVDSFEWLATVVLTLGVDFDITEPDAFRSYCARLRERLDRAVG</sequence>
<dbReference type="PROSITE" id="PS00894">
    <property type="entry name" value="HTH_DEOR_1"/>
    <property type="match status" value="1"/>
</dbReference>
<keyword evidence="6" id="KW-1185">Reference proteome</keyword>
<evidence type="ECO:0000313" key="6">
    <source>
        <dbReference type="Proteomes" id="UP000237846"/>
    </source>
</evidence>
<dbReference type="InterPro" id="IPR011991">
    <property type="entry name" value="ArsR-like_HTH"/>
</dbReference>
<dbReference type="InterPro" id="IPR018356">
    <property type="entry name" value="Tscrpt_reg_HTH_DeoR_CS"/>
</dbReference>
<dbReference type="Pfam" id="PF25583">
    <property type="entry name" value="WCX"/>
    <property type="match status" value="1"/>
</dbReference>
<keyword evidence="3" id="KW-0804">Transcription</keyword>
<dbReference type="InterPro" id="IPR001034">
    <property type="entry name" value="DeoR_HTH"/>
</dbReference>
<evidence type="ECO:0000259" key="4">
    <source>
        <dbReference type="PROSITE" id="PS51000"/>
    </source>
</evidence>
<accession>A0A2T0QDG2</accession>
<feature type="domain" description="HTH deoR-type" evidence="4">
    <location>
        <begin position="21"/>
        <end position="86"/>
    </location>
</feature>
<dbReference type="EMBL" id="PVZC01000001">
    <property type="protein sequence ID" value="PRY01911.1"/>
    <property type="molecule type" value="Genomic_DNA"/>
</dbReference>
<dbReference type="PANTHER" id="PTHR34580:SF3">
    <property type="entry name" value="PROTEIN PAFB"/>
    <property type="match status" value="1"/>
</dbReference>
<proteinExistence type="predicted"/>
<dbReference type="InterPro" id="IPR028349">
    <property type="entry name" value="PafC-like"/>
</dbReference>
<protein>
    <submittedName>
        <fullName evidence="5">Putative DNA-binding transcriptional regulator YafY</fullName>
    </submittedName>
</protein>
<name>A0A2T0QDG2_9ACTN</name>
<dbReference type="Proteomes" id="UP000237846">
    <property type="component" value="Unassembled WGS sequence"/>
</dbReference>
<dbReference type="PANTHER" id="PTHR34580">
    <property type="match status" value="1"/>
</dbReference>
<dbReference type="GO" id="GO:0003700">
    <property type="term" value="F:DNA-binding transcription factor activity"/>
    <property type="evidence" value="ECO:0007669"/>
    <property type="project" value="InterPro"/>
</dbReference>
<dbReference type="InterPro" id="IPR051534">
    <property type="entry name" value="CBASS_pafABC_assoc_protein"/>
</dbReference>
<dbReference type="Gene3D" id="1.10.10.10">
    <property type="entry name" value="Winged helix-like DNA-binding domain superfamily/Winged helix DNA-binding domain"/>
    <property type="match status" value="1"/>
</dbReference>
<dbReference type="AlphaFoldDB" id="A0A2T0QDG2"/>
<organism evidence="5 6">
    <name type="scientific">Allonocardiopsis opalescens</name>
    <dbReference type="NCBI Taxonomy" id="1144618"/>
    <lineage>
        <taxon>Bacteria</taxon>
        <taxon>Bacillati</taxon>
        <taxon>Actinomycetota</taxon>
        <taxon>Actinomycetes</taxon>
        <taxon>Streptosporangiales</taxon>
        <taxon>Allonocardiopsis</taxon>
    </lineage>
</organism>
<dbReference type="InterPro" id="IPR026881">
    <property type="entry name" value="WYL_dom"/>
</dbReference>
<dbReference type="CDD" id="cd00090">
    <property type="entry name" value="HTH_ARSR"/>
    <property type="match status" value="1"/>
</dbReference>
<dbReference type="PROSITE" id="PS51000">
    <property type="entry name" value="HTH_DEOR_2"/>
    <property type="match status" value="1"/>
</dbReference>
<reference evidence="5 6" key="1">
    <citation type="submission" date="2018-03" db="EMBL/GenBank/DDBJ databases">
        <title>Genomic Encyclopedia of Archaeal and Bacterial Type Strains, Phase II (KMG-II): from individual species to whole genera.</title>
        <authorList>
            <person name="Goeker M."/>
        </authorList>
    </citation>
    <scope>NUCLEOTIDE SEQUENCE [LARGE SCALE GENOMIC DNA]</scope>
    <source>
        <strain evidence="5 6">DSM 45601</strain>
    </source>
</reference>
<keyword evidence="1" id="KW-0805">Transcription regulation</keyword>